<evidence type="ECO:0000256" key="2">
    <source>
        <dbReference type="SAM" id="SignalP"/>
    </source>
</evidence>
<dbReference type="RefSeq" id="WP_377512595.1">
    <property type="nucleotide sequence ID" value="NZ_JBHULU010000039.1"/>
</dbReference>
<protein>
    <submittedName>
        <fullName evidence="3">RidA family protein</fullName>
        <ecNumber evidence="3">3.5.-.-</ecNumber>
    </submittedName>
</protein>
<dbReference type="SUPFAM" id="SSF55298">
    <property type="entry name" value="YjgF-like"/>
    <property type="match status" value="1"/>
</dbReference>
<feature type="signal peptide" evidence="2">
    <location>
        <begin position="1"/>
        <end position="21"/>
    </location>
</feature>
<accession>A0ABW5IVU0</accession>
<evidence type="ECO:0000256" key="1">
    <source>
        <dbReference type="ARBA" id="ARBA00010552"/>
    </source>
</evidence>
<organism evidence="3 4">
    <name type="scientific">Pontibacter locisalis</name>
    <dbReference type="NCBI Taxonomy" id="1719035"/>
    <lineage>
        <taxon>Bacteria</taxon>
        <taxon>Pseudomonadati</taxon>
        <taxon>Bacteroidota</taxon>
        <taxon>Cytophagia</taxon>
        <taxon>Cytophagales</taxon>
        <taxon>Hymenobacteraceae</taxon>
        <taxon>Pontibacter</taxon>
    </lineage>
</organism>
<feature type="chain" id="PRO_5045576453" evidence="2">
    <location>
        <begin position="22"/>
        <end position="147"/>
    </location>
</feature>
<dbReference type="InterPro" id="IPR006175">
    <property type="entry name" value="YjgF/YER057c/UK114"/>
</dbReference>
<dbReference type="Gene3D" id="3.30.1330.40">
    <property type="entry name" value="RutC-like"/>
    <property type="match status" value="1"/>
</dbReference>
<keyword evidence="2" id="KW-0732">Signal</keyword>
<dbReference type="PANTHER" id="PTHR11803:SF58">
    <property type="entry name" value="PROTEIN HMF1-RELATED"/>
    <property type="match status" value="1"/>
</dbReference>
<dbReference type="Proteomes" id="UP001597544">
    <property type="component" value="Unassembled WGS sequence"/>
</dbReference>
<proteinExistence type="inferred from homology"/>
<dbReference type="EC" id="3.5.-.-" evidence="3"/>
<dbReference type="PANTHER" id="PTHR11803">
    <property type="entry name" value="2-IMINOBUTANOATE/2-IMINOPROPANOATE DEAMINASE RIDA"/>
    <property type="match status" value="1"/>
</dbReference>
<comment type="caution">
    <text evidence="3">The sequence shown here is derived from an EMBL/GenBank/DDBJ whole genome shotgun (WGS) entry which is preliminary data.</text>
</comment>
<evidence type="ECO:0000313" key="3">
    <source>
        <dbReference type="EMBL" id="MFD2516215.1"/>
    </source>
</evidence>
<name>A0ABW5IVU0_9BACT</name>
<dbReference type="InterPro" id="IPR035959">
    <property type="entry name" value="RutC-like_sf"/>
</dbReference>
<dbReference type="EMBL" id="JBHULU010000039">
    <property type="protein sequence ID" value="MFD2516215.1"/>
    <property type="molecule type" value="Genomic_DNA"/>
</dbReference>
<reference evidence="4" key="1">
    <citation type="journal article" date="2019" name="Int. J. Syst. Evol. Microbiol.">
        <title>The Global Catalogue of Microorganisms (GCM) 10K type strain sequencing project: providing services to taxonomists for standard genome sequencing and annotation.</title>
        <authorList>
            <consortium name="The Broad Institute Genomics Platform"/>
            <consortium name="The Broad Institute Genome Sequencing Center for Infectious Disease"/>
            <person name="Wu L."/>
            <person name="Ma J."/>
        </authorList>
    </citation>
    <scope>NUCLEOTIDE SEQUENCE [LARGE SCALE GENOMIC DNA]</scope>
    <source>
        <strain evidence="4">KCTC 42498</strain>
    </source>
</reference>
<dbReference type="PROSITE" id="PS51257">
    <property type="entry name" value="PROKAR_LIPOPROTEIN"/>
    <property type="match status" value="1"/>
</dbReference>
<gene>
    <name evidence="3" type="ORF">ACFSRY_20255</name>
</gene>
<dbReference type="Pfam" id="PF01042">
    <property type="entry name" value="Ribonuc_L-PSP"/>
    <property type="match status" value="1"/>
</dbReference>
<keyword evidence="3" id="KW-0378">Hydrolase</keyword>
<keyword evidence="4" id="KW-1185">Reference proteome</keyword>
<sequence>MKKSFFLFIVICFSVACHAQAQGQFRENGKILHMNPEGEQEWNYAQAYRSGNLLFISGTVGNGDMDKAMEHVYKVLQLTLKKYNLNFTHVVKENVYTKDIEAVIRNRDIRKKYYGTHTPASTMVEITRLFDPESVLEVALIVEFVKE</sequence>
<comment type="similarity">
    <text evidence="1">Belongs to the RutC family.</text>
</comment>
<dbReference type="GO" id="GO:0016787">
    <property type="term" value="F:hydrolase activity"/>
    <property type="evidence" value="ECO:0007669"/>
    <property type="project" value="UniProtKB-KW"/>
</dbReference>
<dbReference type="CDD" id="cd00448">
    <property type="entry name" value="YjgF_YER057c_UK114_family"/>
    <property type="match status" value="1"/>
</dbReference>
<evidence type="ECO:0000313" key="4">
    <source>
        <dbReference type="Proteomes" id="UP001597544"/>
    </source>
</evidence>